<keyword evidence="7" id="KW-1185">Reference proteome</keyword>
<evidence type="ECO:0000259" key="5">
    <source>
        <dbReference type="Pfam" id="PF12146"/>
    </source>
</evidence>
<feature type="compositionally biased region" description="Polar residues" evidence="4">
    <location>
        <begin position="1"/>
        <end position="19"/>
    </location>
</feature>
<comment type="similarity">
    <text evidence="1">Belongs to the diacylglycerol acyltransferase family.</text>
</comment>
<dbReference type="Proteomes" id="UP000017836">
    <property type="component" value="Unassembled WGS sequence"/>
</dbReference>
<dbReference type="Gene3D" id="3.40.50.1820">
    <property type="entry name" value="alpha/beta hydrolase"/>
    <property type="match status" value="1"/>
</dbReference>
<reference evidence="7" key="1">
    <citation type="journal article" date="2013" name="Science">
        <title>The Amborella genome and the evolution of flowering plants.</title>
        <authorList>
            <consortium name="Amborella Genome Project"/>
        </authorList>
    </citation>
    <scope>NUCLEOTIDE SEQUENCE [LARGE SCALE GENOMIC DNA]</scope>
</reference>
<evidence type="ECO:0000256" key="4">
    <source>
        <dbReference type="SAM" id="MobiDB-lite"/>
    </source>
</evidence>
<dbReference type="HOGENOM" id="CLU_015395_2_1_1"/>
<dbReference type="PANTHER" id="PTHR22753:SF24">
    <property type="entry name" value="ESTERASE_LIPASE_THIOESTERASE FAMILY PROTEIN"/>
    <property type="match status" value="1"/>
</dbReference>
<organism evidence="6 7">
    <name type="scientific">Amborella trichopoda</name>
    <dbReference type="NCBI Taxonomy" id="13333"/>
    <lineage>
        <taxon>Eukaryota</taxon>
        <taxon>Viridiplantae</taxon>
        <taxon>Streptophyta</taxon>
        <taxon>Embryophyta</taxon>
        <taxon>Tracheophyta</taxon>
        <taxon>Spermatophyta</taxon>
        <taxon>Magnoliopsida</taxon>
        <taxon>Amborellales</taxon>
        <taxon>Amborellaceae</taxon>
        <taxon>Amborella</taxon>
    </lineage>
</organism>
<dbReference type="Gramene" id="ERN06228">
    <property type="protein sequence ID" value="ERN06228"/>
    <property type="gene ID" value="AMTR_s00016p00179140"/>
</dbReference>
<dbReference type="InterPro" id="IPR007130">
    <property type="entry name" value="DAGAT"/>
</dbReference>
<evidence type="ECO:0000256" key="1">
    <source>
        <dbReference type="ARBA" id="ARBA00005420"/>
    </source>
</evidence>
<name>W1PE52_AMBTC</name>
<dbReference type="CDD" id="cd07987">
    <property type="entry name" value="LPLAT_MGAT-like"/>
    <property type="match status" value="1"/>
</dbReference>
<dbReference type="GO" id="GO:0019432">
    <property type="term" value="P:triglyceride biosynthetic process"/>
    <property type="evidence" value="ECO:0007669"/>
    <property type="project" value="UniProtKB-ARBA"/>
</dbReference>
<evidence type="ECO:0000313" key="7">
    <source>
        <dbReference type="Proteomes" id="UP000017836"/>
    </source>
</evidence>
<keyword evidence="2" id="KW-0808">Transferase</keyword>
<feature type="region of interest" description="Disordered" evidence="4">
    <location>
        <begin position="1"/>
        <end position="49"/>
    </location>
</feature>
<gene>
    <name evidence="6" type="ORF">AMTR_s00016p00179140</name>
</gene>
<evidence type="ECO:0000256" key="2">
    <source>
        <dbReference type="ARBA" id="ARBA00022679"/>
    </source>
</evidence>
<dbReference type="eggNOG" id="ENOG502QQUD">
    <property type="taxonomic scope" value="Eukaryota"/>
</dbReference>
<dbReference type="AlphaFoldDB" id="W1PE52"/>
<evidence type="ECO:0000256" key="3">
    <source>
        <dbReference type="ARBA" id="ARBA00023315"/>
    </source>
</evidence>
<dbReference type="Pfam" id="PF03982">
    <property type="entry name" value="DAGAT"/>
    <property type="match status" value="1"/>
</dbReference>
<dbReference type="GO" id="GO:0004144">
    <property type="term" value="F:diacylglycerol O-acyltransferase activity"/>
    <property type="evidence" value="ECO:0007669"/>
    <property type="project" value="UniProtKB-ARBA"/>
</dbReference>
<protein>
    <recommendedName>
        <fullName evidence="5">Serine aminopeptidase S33 domain-containing protein</fullName>
    </recommendedName>
</protein>
<proteinExistence type="inferred from homology"/>
<dbReference type="EMBL" id="KI393908">
    <property type="protein sequence ID" value="ERN06228.1"/>
    <property type="molecule type" value="Genomic_DNA"/>
</dbReference>
<dbReference type="OMA" id="ENAHELY"/>
<dbReference type="SUPFAM" id="SSF53474">
    <property type="entry name" value="alpha/beta-Hydrolases"/>
    <property type="match status" value="1"/>
</dbReference>
<dbReference type="STRING" id="13333.W1PE52"/>
<dbReference type="GO" id="GO:0016020">
    <property type="term" value="C:membrane"/>
    <property type="evidence" value="ECO:0000318"/>
    <property type="project" value="GO_Central"/>
</dbReference>
<evidence type="ECO:0000313" key="6">
    <source>
        <dbReference type="EMBL" id="ERN06228.1"/>
    </source>
</evidence>
<feature type="domain" description="Serine aminopeptidase S33" evidence="5">
    <location>
        <begin position="171"/>
        <end position="341"/>
    </location>
</feature>
<dbReference type="InterPro" id="IPR022742">
    <property type="entry name" value="Hydrolase_4"/>
</dbReference>
<dbReference type="Pfam" id="PF12146">
    <property type="entry name" value="Hydrolase_4"/>
    <property type="match status" value="1"/>
</dbReference>
<accession>W1PE52</accession>
<sequence>MKGFNLSSSARARTRTLPSSLKEASLVHGSDRPELKKVSPSSLKEASLVDGSHRPELKKVLTEGDARSSLVLEDEVMTPLNFKDYLERYRDFTESGDGPPRWFTPLECGAPMKNAPLLLFLPGEDGLGHGLMRHHRRLGKIFEVWCLHIPVSDRTPFEGLVKIVEMMIKSENSCFTKRPIFLVGDSLGGCVALAVAARNSKADLTLILANPASCFCRSQLKYLLPFLDAMPDHVLDLIPYLKSLNIGDPVGMAMKNVEMGVTLGVGQISQSLSALFADLLNLRVLLSRETILWKIRLLMSASSYANSRLHAIKSEVLVLASGNDQLLPNQDEAERLCRVLPNCRFRHFPDSHRLIFLEGDVDLVTIIKGTGIYRRSTHKDWALDFLPPTLNEFKYAYEVLRWVIHATDPVVFSTMEDGKIVRGLAGIPQDGPVILVGYHMFMGWDLGPFVGELLMERGVFVRGLAHPFMFDKHAETLMPDPASFDFMRIMGAVPVSATNFYKLLSSKSFVLLYPGGAREALHRKGEEYKLFWPEHSEFIRMAASFGATIIPFGAVGEDDVAELLLDYDDLIKIPYIRDQIEDLNRDGIRLRTGVPGEVGNQDLYLPGMFPKIPGRFYCLFGGPIQTKGMKNELKDKAKAHAMYLQVKSKVEKLIAYLKEKRELDPYRGLLPRLLYQATHGFTSKVPTFEL</sequence>
<keyword evidence="3" id="KW-0012">Acyltransferase</keyword>
<dbReference type="InterPro" id="IPR029058">
    <property type="entry name" value="AB_hydrolase_fold"/>
</dbReference>
<dbReference type="PANTHER" id="PTHR22753">
    <property type="entry name" value="TRANSMEMBRANE PROTEIN 68"/>
    <property type="match status" value="1"/>
</dbReference>